<name>A0A1M4N582_9RHOB</name>
<dbReference type="InterPro" id="IPR004045">
    <property type="entry name" value="Glutathione_S-Trfase_N"/>
</dbReference>
<feature type="domain" description="GST N-terminal" evidence="1">
    <location>
        <begin position="2"/>
        <end position="84"/>
    </location>
</feature>
<gene>
    <name evidence="2" type="ORF">KARMA_2451</name>
</gene>
<dbReference type="InterPro" id="IPR040079">
    <property type="entry name" value="Glutathione_S-Trfase"/>
</dbReference>
<dbReference type="PROSITE" id="PS50404">
    <property type="entry name" value="GST_NTER"/>
    <property type="match status" value="1"/>
</dbReference>
<dbReference type="InterPro" id="IPR036249">
    <property type="entry name" value="Thioredoxin-like_sf"/>
</dbReference>
<dbReference type="GO" id="GO:0016740">
    <property type="term" value="F:transferase activity"/>
    <property type="evidence" value="ECO:0007669"/>
    <property type="project" value="UniProtKB-KW"/>
</dbReference>
<dbReference type="PANTHER" id="PTHR44051">
    <property type="entry name" value="GLUTATHIONE S-TRANSFERASE-RELATED"/>
    <property type="match status" value="1"/>
</dbReference>
<dbReference type="Gene3D" id="1.20.1050.10">
    <property type="match status" value="1"/>
</dbReference>
<dbReference type="Proteomes" id="UP000184085">
    <property type="component" value="Unassembled WGS sequence"/>
</dbReference>
<dbReference type="RefSeq" id="WP_072706876.1">
    <property type="nucleotide sequence ID" value="NZ_FMJB01000055.1"/>
</dbReference>
<dbReference type="Pfam" id="PF13409">
    <property type="entry name" value="GST_N_2"/>
    <property type="match status" value="1"/>
</dbReference>
<accession>A0A1M4N582</accession>
<dbReference type="Gene3D" id="3.40.30.10">
    <property type="entry name" value="Glutaredoxin"/>
    <property type="match status" value="1"/>
</dbReference>
<dbReference type="SFLD" id="SFLDS00019">
    <property type="entry name" value="Glutathione_Transferase_(cytos"/>
    <property type="match status" value="1"/>
</dbReference>
<evidence type="ECO:0000313" key="3">
    <source>
        <dbReference type="Proteomes" id="UP000184085"/>
    </source>
</evidence>
<protein>
    <submittedName>
        <fullName evidence="2">Putative glutathione S-transferase family protein</fullName>
    </submittedName>
</protein>
<dbReference type="PANTHER" id="PTHR44051:SF8">
    <property type="entry name" value="GLUTATHIONE S-TRANSFERASE GSTA"/>
    <property type="match status" value="1"/>
</dbReference>
<keyword evidence="3" id="KW-1185">Reference proteome</keyword>
<evidence type="ECO:0000313" key="2">
    <source>
        <dbReference type="EMBL" id="SCM68236.1"/>
    </source>
</evidence>
<proteinExistence type="predicted"/>
<keyword evidence="2" id="KW-0808">Transferase</keyword>
<reference evidence="3" key="1">
    <citation type="submission" date="2016-09" db="EMBL/GenBank/DDBJ databases">
        <authorList>
            <person name="Wibberg D."/>
        </authorList>
    </citation>
    <scope>NUCLEOTIDE SEQUENCE [LARGE SCALE GENOMIC DNA]</scope>
</reference>
<dbReference type="SUPFAM" id="SSF52833">
    <property type="entry name" value="Thioredoxin-like"/>
    <property type="match status" value="1"/>
</dbReference>
<dbReference type="EMBL" id="FMJB01000055">
    <property type="protein sequence ID" value="SCM68236.1"/>
    <property type="molecule type" value="Genomic_DNA"/>
</dbReference>
<sequence length="204" mass="22451">MTEIVLYGHPDSGHACKVALALSLAEIPHRTVFVDIWAERATRPTDFLAVSPLGEVPVLVIDGTPYFQSGAILMQIAERFGVLGGESAEGTARGRSLLMWEANRIGMCLPQLKQAHVDQFVGWDPAVIKWLEGRYAVDAANFDVLLGDAPFLHGDAPGFGDVQVWGYVQWVREAGQEPTEKMQAWMDRMLALPAMRTPAEFFPA</sequence>
<dbReference type="InterPro" id="IPR036282">
    <property type="entry name" value="Glutathione-S-Trfase_C_sf"/>
</dbReference>
<dbReference type="SUPFAM" id="SSF47616">
    <property type="entry name" value="GST C-terminal domain-like"/>
    <property type="match status" value="1"/>
</dbReference>
<evidence type="ECO:0000259" key="1">
    <source>
        <dbReference type="PROSITE" id="PS50404"/>
    </source>
</evidence>
<organism evidence="2 3">
    <name type="scientific">Donghicola eburneus</name>
    <dbReference type="NCBI Taxonomy" id="393278"/>
    <lineage>
        <taxon>Bacteria</taxon>
        <taxon>Pseudomonadati</taxon>
        <taxon>Pseudomonadota</taxon>
        <taxon>Alphaproteobacteria</taxon>
        <taxon>Rhodobacterales</taxon>
        <taxon>Roseobacteraceae</taxon>
        <taxon>Donghicola</taxon>
    </lineage>
</organism>
<dbReference type="AlphaFoldDB" id="A0A1M4N582"/>